<evidence type="ECO:0000313" key="2">
    <source>
        <dbReference type="Proteomes" id="UP001623232"/>
    </source>
</evidence>
<proteinExistence type="predicted"/>
<dbReference type="EMBL" id="CP123584">
    <property type="protein sequence ID" value="WZK87376.1"/>
    <property type="molecule type" value="Genomic_DNA"/>
</dbReference>
<sequence length="51" mass="5889">MATAARARRFAIILHAMMRDKTEFQAIYNDCGEQLDVIYIRAHIHDVRGKA</sequence>
<name>A0ABZ2XMT7_9RHOB</name>
<gene>
    <name evidence="1" type="ORF">QEZ52_12175</name>
</gene>
<keyword evidence="2" id="KW-1185">Reference proteome</keyword>
<dbReference type="RefSeq" id="WP_406644623.1">
    <property type="nucleotide sequence ID" value="NZ_CP123584.1"/>
</dbReference>
<organism evidence="1 2">
    <name type="scientific">Aliisedimentitalea scapharcae</name>
    <dbReference type="NCBI Taxonomy" id="1524259"/>
    <lineage>
        <taxon>Bacteria</taxon>
        <taxon>Pseudomonadati</taxon>
        <taxon>Pseudomonadota</taxon>
        <taxon>Alphaproteobacteria</taxon>
        <taxon>Rhodobacterales</taxon>
        <taxon>Roseobacteraceae</taxon>
        <taxon>Aliisedimentitalea</taxon>
    </lineage>
</organism>
<accession>A0ABZ2XMT7</accession>
<evidence type="ECO:0000313" key="1">
    <source>
        <dbReference type="EMBL" id="WZK87376.1"/>
    </source>
</evidence>
<dbReference type="Proteomes" id="UP001623232">
    <property type="component" value="Chromosome"/>
</dbReference>
<protein>
    <submittedName>
        <fullName evidence="1">Uncharacterized protein</fullName>
    </submittedName>
</protein>
<reference evidence="1 2" key="1">
    <citation type="submission" date="2023-04" db="EMBL/GenBank/DDBJ databases">
        <title>Complete genome sequence of Alisedimentitalea scapharcae.</title>
        <authorList>
            <person name="Rong J.-C."/>
            <person name="Yi M.-L."/>
            <person name="Zhao Q."/>
        </authorList>
    </citation>
    <scope>NUCLEOTIDE SEQUENCE [LARGE SCALE GENOMIC DNA]</scope>
    <source>
        <strain evidence="1 2">KCTC 42119</strain>
    </source>
</reference>